<name>A0A139AEU1_GONPJ</name>
<evidence type="ECO:0000313" key="2">
    <source>
        <dbReference type="Proteomes" id="UP000070544"/>
    </source>
</evidence>
<reference evidence="1 2" key="1">
    <citation type="journal article" date="2015" name="Genome Biol. Evol.">
        <title>Phylogenomic analyses indicate that early fungi evolved digesting cell walls of algal ancestors of land plants.</title>
        <authorList>
            <person name="Chang Y."/>
            <person name="Wang S."/>
            <person name="Sekimoto S."/>
            <person name="Aerts A.L."/>
            <person name="Choi C."/>
            <person name="Clum A."/>
            <person name="LaButti K.M."/>
            <person name="Lindquist E.A."/>
            <person name="Yee Ngan C."/>
            <person name="Ohm R.A."/>
            <person name="Salamov A.A."/>
            <person name="Grigoriev I.V."/>
            <person name="Spatafora J.W."/>
            <person name="Berbee M.L."/>
        </authorList>
    </citation>
    <scope>NUCLEOTIDE SEQUENCE [LARGE SCALE GENOMIC DNA]</scope>
    <source>
        <strain evidence="1 2">JEL478</strain>
    </source>
</reference>
<proteinExistence type="predicted"/>
<dbReference type="AlphaFoldDB" id="A0A139AEU1"/>
<dbReference type="Proteomes" id="UP000070544">
    <property type="component" value="Unassembled WGS sequence"/>
</dbReference>
<evidence type="ECO:0008006" key="3">
    <source>
        <dbReference type="Google" id="ProtNLM"/>
    </source>
</evidence>
<protein>
    <recommendedName>
        <fullName evidence="3">SnoaL-like domain-containing protein</fullName>
    </recommendedName>
</protein>
<keyword evidence="2" id="KW-1185">Reference proteome</keyword>
<gene>
    <name evidence="1" type="ORF">M427DRAFT_155449</name>
</gene>
<sequence>MSTALEETKNLFRKDDDRAEAPCLPVDVAVERRLPTTERGKRAYHNIKTAYERYFSADEYWEMHADESVTYFGTPNKHLKRYPRDSRLFWPVFYIIIANGMKEVINKTTIYLVVWDAGYAFVANHSTYVTINGTVWTGMVLTRMKFDENGQVYDQAFFTEDVPGLDALTGEVMDLPQVQEKVLLELGIKL</sequence>
<evidence type="ECO:0000313" key="1">
    <source>
        <dbReference type="EMBL" id="KXS15270.1"/>
    </source>
</evidence>
<dbReference type="EMBL" id="KQ965763">
    <property type="protein sequence ID" value="KXS15270.1"/>
    <property type="molecule type" value="Genomic_DNA"/>
</dbReference>
<accession>A0A139AEU1</accession>
<organism evidence="1 2">
    <name type="scientific">Gonapodya prolifera (strain JEL478)</name>
    <name type="common">Monoblepharis prolifera</name>
    <dbReference type="NCBI Taxonomy" id="1344416"/>
    <lineage>
        <taxon>Eukaryota</taxon>
        <taxon>Fungi</taxon>
        <taxon>Fungi incertae sedis</taxon>
        <taxon>Chytridiomycota</taxon>
        <taxon>Chytridiomycota incertae sedis</taxon>
        <taxon>Monoblepharidomycetes</taxon>
        <taxon>Monoblepharidales</taxon>
        <taxon>Gonapodyaceae</taxon>
        <taxon>Gonapodya</taxon>
    </lineage>
</organism>